<evidence type="ECO:0000313" key="3">
    <source>
        <dbReference type="EMBL" id="AFH56871.1"/>
    </source>
</evidence>
<dbReference type="GeneID" id="57211245"/>
<dbReference type="EMBL" id="JQ771054">
    <property type="protein sequence ID" value="AFH56871.1"/>
    <property type="molecule type" value="Genomic_DNA"/>
</dbReference>
<evidence type="ECO:0000256" key="1">
    <source>
        <dbReference type="SAM" id="MobiDB-lite"/>
    </source>
</evidence>
<dbReference type="KEGG" id="pato:GZ59_09640"/>
<reference evidence="3" key="1">
    <citation type="submission" date="2012-03" db="EMBL/GenBank/DDBJ databases">
        <title>First horizontally acquired island (HAI) in Pectobacterium atrosepticum type strain ICMP1526 encoding coronafacic acid (cfa) biosynthetic cluster.</title>
        <authorList>
            <person name="Panda P."/>
            <person name="Fiers M.W.E.J."/>
            <person name="Pitman A.R."/>
        </authorList>
    </citation>
    <scope>NUCLEOTIDE SEQUENCE</scope>
    <source>
        <strain evidence="3">ICMP1526</strain>
    </source>
</reference>
<evidence type="ECO:0008006" key="4">
    <source>
        <dbReference type="Google" id="ProtNLM"/>
    </source>
</evidence>
<feature type="region of interest" description="Disordered" evidence="1">
    <location>
        <begin position="104"/>
        <end position="129"/>
    </location>
</feature>
<feature type="compositionally biased region" description="Basic and acidic residues" evidence="1">
    <location>
        <begin position="108"/>
        <end position="129"/>
    </location>
</feature>
<dbReference type="KEGG" id="patr:EV46_04775"/>
<accession>M4GX81</accession>
<dbReference type="PATRIC" id="fig|29471.24.peg.977"/>
<gene>
    <name evidence="3" type="ORF">KCQ_13135</name>
</gene>
<dbReference type="AlphaFoldDB" id="M4GX81"/>
<feature type="transmembrane region" description="Helical" evidence="2">
    <location>
        <begin position="50"/>
        <end position="83"/>
    </location>
</feature>
<name>M4GX81_PECAT</name>
<sequence>MQSTAKNQAYQRGIKAAGIWKSTKNRLKQWDATCVAAAGRHNMPKWLGHIPVTAFLTLSIAAILFGGFILGGMFLLLWAVFLISPKKGLGDGTPVYVTNYQSGSYDSYDSHECGSYKENPNKYYRDSDD</sequence>
<proteinExistence type="predicted"/>
<keyword evidence="2" id="KW-0472">Membrane</keyword>
<evidence type="ECO:0000256" key="2">
    <source>
        <dbReference type="SAM" id="Phobius"/>
    </source>
</evidence>
<keyword evidence="2" id="KW-1133">Transmembrane helix</keyword>
<organism evidence="3">
    <name type="scientific">Pectobacterium atrosepticum</name>
    <name type="common">Erwinia carotovora subsp. atroseptica</name>
    <dbReference type="NCBI Taxonomy" id="29471"/>
    <lineage>
        <taxon>Bacteria</taxon>
        <taxon>Pseudomonadati</taxon>
        <taxon>Pseudomonadota</taxon>
        <taxon>Gammaproteobacteria</taxon>
        <taxon>Enterobacterales</taxon>
        <taxon>Pectobacteriaceae</taxon>
        <taxon>Pectobacterium</taxon>
    </lineage>
</organism>
<dbReference type="OMA" id="WLGHVPI"/>
<keyword evidence="2" id="KW-0812">Transmembrane</keyword>
<dbReference type="RefSeq" id="WP_011092199.1">
    <property type="nucleotide sequence ID" value="NZ_CP007744.1"/>
</dbReference>
<protein>
    <recommendedName>
        <fullName evidence="4">DUF3742 family protein</fullName>
    </recommendedName>
</protein>